<feature type="region of interest" description="Disordered" evidence="2">
    <location>
        <begin position="1228"/>
        <end position="1259"/>
    </location>
</feature>
<name>A0A345P2G6_9GAMM</name>
<dbReference type="InterPro" id="IPR031325">
    <property type="entry name" value="RHS_repeat"/>
</dbReference>
<evidence type="ECO:0000256" key="1">
    <source>
        <dbReference type="ARBA" id="ARBA00022737"/>
    </source>
</evidence>
<evidence type="ECO:0000259" key="3">
    <source>
        <dbReference type="Pfam" id="PF25023"/>
    </source>
</evidence>
<feature type="compositionally biased region" description="Gly residues" evidence="2">
    <location>
        <begin position="1074"/>
        <end position="1086"/>
    </location>
</feature>
<dbReference type="Gene3D" id="2.180.10.10">
    <property type="entry name" value="RHS repeat-associated core"/>
    <property type="match status" value="2"/>
</dbReference>
<feature type="compositionally biased region" description="Gly residues" evidence="2">
    <location>
        <begin position="1053"/>
        <end position="1063"/>
    </location>
</feature>
<dbReference type="InterPro" id="IPR006530">
    <property type="entry name" value="YD"/>
</dbReference>
<feature type="region of interest" description="Disordered" evidence="2">
    <location>
        <begin position="1287"/>
        <end position="1308"/>
    </location>
</feature>
<dbReference type="Pfam" id="PF25023">
    <property type="entry name" value="TEN_YD-shell"/>
    <property type="match status" value="1"/>
</dbReference>
<dbReference type="RefSeq" id="WP_114897586.1">
    <property type="nucleotide sequence ID" value="NZ_CP031222.1"/>
</dbReference>
<dbReference type="InterPro" id="IPR056823">
    <property type="entry name" value="TEN-like_YD-shell"/>
</dbReference>
<organism evidence="4 5">
    <name type="scientific">Aquirhabdus parva</name>
    <dbReference type="NCBI Taxonomy" id="2283318"/>
    <lineage>
        <taxon>Bacteria</taxon>
        <taxon>Pseudomonadati</taxon>
        <taxon>Pseudomonadota</taxon>
        <taxon>Gammaproteobacteria</taxon>
        <taxon>Moraxellales</taxon>
        <taxon>Moraxellaceae</taxon>
        <taxon>Aquirhabdus</taxon>
    </lineage>
</organism>
<proteinExistence type="predicted"/>
<dbReference type="OrthoDB" id="9816400at2"/>
<dbReference type="NCBIfam" id="TIGR01643">
    <property type="entry name" value="YD_repeat_2x"/>
    <property type="match status" value="2"/>
</dbReference>
<reference evidence="4 5" key="1">
    <citation type="submission" date="2018-07" db="EMBL/GenBank/DDBJ databases">
        <title>Genome sequencing of Moraxellaceae gen. HYN0046.</title>
        <authorList>
            <person name="Kim M."/>
            <person name="Yi H."/>
        </authorList>
    </citation>
    <scope>NUCLEOTIDE SEQUENCE [LARGE SCALE GENOMIC DNA]</scope>
    <source>
        <strain evidence="4 5">HYN0046</strain>
    </source>
</reference>
<feature type="compositionally biased region" description="Low complexity" evidence="2">
    <location>
        <begin position="1087"/>
        <end position="1104"/>
    </location>
</feature>
<evidence type="ECO:0000313" key="4">
    <source>
        <dbReference type="EMBL" id="AXI01475.1"/>
    </source>
</evidence>
<dbReference type="Proteomes" id="UP000253940">
    <property type="component" value="Chromosome"/>
</dbReference>
<feature type="compositionally biased region" description="Polar residues" evidence="2">
    <location>
        <begin position="1229"/>
        <end position="1243"/>
    </location>
</feature>
<sequence>MRLTTGVIGGLKQLTILCLVTAGLNVSAVHAGIVQSSDTSYQYDDEGNVLRQDVIITANEENADGATTQRKYRNLTVNSYDYKDPKSWMLGQLKCTQTLKQIVNPTSELSNVGGGLTDVVDNHSTTFVYVGTYAEILQSNKSGELAPTDPNNVQSCTAPTDNLITTNYSYDSWGNLSSVDKAAPATATAAAVSSHDEMTYTTDGRYLASKTNQFGQVERYDYDLARGLLKTKTFIDGTTESYVYDDVGRLTRTNSFDGTSIWTEYKNCVYGPYDCTNAEKYYTKTTKHVPESSNSNEILSPQMSYYDLLGRNTHTLRYIYTDPNAQTARAQVTSYVEYDAYGRVKINHTPFFAAEPDADYNKSMSIVYYDAFDRPFKTIDNNTRKVTAVKYINPFTTFSSLAACDACAPDSSKAEVVNALNQQVMVIDSKGSRLRKTYDAAGRLRRTIDSLNYNITMDYDLAGNKIGMHDPDMGYWSYTYDGFGRLRTQTNAKGNLTSYEYDVLNRLIHRVEPDKDSYWDYDNSNGSARSGKLTSTYTKVGTSKDYSESYDYDSLGRKTVTHTSKLIDPKGTATQTFDSSVSYDWLSRPETITYPNGQSYVNVYDFYGNLVRLRTLDNKTLWQALSRDRWNRVVKERLGNGLVTTRSYDFSRSTLNSINTTLQVGANTSLIQNDTYQFDDYGNLFNRTDQMTGYSEDAEYDSLNRIRYLTQKNVNLNQIIQSNQYTYNSAGNLLHKTGVGDYTYGSPGKAGCTGIHQVCQTTGGNGIADNTFTYDANGNMLNGNGKSSVVWNSFDKVSKIKTTDGVEENFLYDTDHDRVRKTQYKYGVKTSEIVYINPRLDLGGTFERSYDYKTDGVTVNKIEERAHLYADGRPIGQFVTVRNAQDSVTDNHLDYFLTDHLGSIKIVTDESGAVKERTTFDVWGQRVSMDGTAATRHGFTGHEMLDDVNLVNMNGRIYDPEIGRFMSADPTVDGVDDLQGYNRYSYVHNNPLSYWDPDGFMLEEGHIHRMCDIGCTTMTIDFNVDNGLPERVTVTAGRPPHDSSNLPIANLGGAPGGNSGGWTGRPNDRPRGVNDGGGGTGKGTNTGGNLSNNTTQTVPGVTPTPTIPTPTTGGGSLADTIKSSATNAITNNPISSILVNTGEVIGAGTAAVVTGNFDIDFFDKRRDILIQDLGALTVQRFVPNLSGLVHIVSQNGSQNQPLAVRREQKEGDVTFPTERAARREAIRQNGGQVSAPNSYQRVENTTDRGKNKNIRGPNNERAEFLEFKDLNGKPVQVDHHKWGHQFSDNGTYEQPHYHGPKGEHISYD</sequence>
<dbReference type="KEGG" id="mbah:HYN46_00310"/>
<dbReference type="NCBIfam" id="TIGR03696">
    <property type="entry name" value="Rhs_assc_core"/>
    <property type="match status" value="1"/>
</dbReference>
<gene>
    <name evidence="4" type="ORF">HYN46_00310</name>
</gene>
<feature type="region of interest" description="Disordered" evidence="2">
    <location>
        <begin position="1037"/>
        <end position="1117"/>
    </location>
</feature>
<dbReference type="InterPro" id="IPR022385">
    <property type="entry name" value="Rhs_assc_core"/>
</dbReference>
<dbReference type="InterPro" id="IPR050708">
    <property type="entry name" value="T6SS_VgrG/RHS"/>
</dbReference>
<accession>A0A345P2G6</accession>
<keyword evidence="1" id="KW-0677">Repeat</keyword>
<evidence type="ECO:0000256" key="2">
    <source>
        <dbReference type="SAM" id="MobiDB-lite"/>
    </source>
</evidence>
<dbReference type="Pfam" id="PF05593">
    <property type="entry name" value="RHS_repeat"/>
    <property type="match status" value="1"/>
</dbReference>
<keyword evidence="5" id="KW-1185">Reference proteome</keyword>
<dbReference type="PANTHER" id="PTHR32305:SF15">
    <property type="entry name" value="PROTEIN RHSA-RELATED"/>
    <property type="match status" value="1"/>
</dbReference>
<dbReference type="PANTHER" id="PTHR32305">
    <property type="match status" value="1"/>
</dbReference>
<dbReference type="EMBL" id="CP031222">
    <property type="protein sequence ID" value="AXI01475.1"/>
    <property type="molecule type" value="Genomic_DNA"/>
</dbReference>
<feature type="domain" description="Teneurin-like YD-shell" evidence="3">
    <location>
        <begin position="895"/>
        <end position="991"/>
    </location>
</feature>
<evidence type="ECO:0000313" key="5">
    <source>
        <dbReference type="Proteomes" id="UP000253940"/>
    </source>
</evidence>
<protein>
    <submittedName>
        <fullName evidence="4">RHS repeat protein</fullName>
    </submittedName>
</protein>